<dbReference type="AlphaFoldDB" id="A0A7J0H9H6"/>
<sequence length="157" mass="17452">MTLMASSHRDAHRRWGVVALSSAQRVPDVEKRGALTPEVLGTIVVTVETTKVTAFARVTATPAISTLVIPTVPVNHGEKLENSTTHDFQRWQQKMLFYLTTLGWAGLLLEEPTWAQVRGRSPISDFPPLTRDFVVSWEATLIKSKALVWGKSTLRTS</sequence>
<accession>A0A7J0H9H6</accession>
<proteinExistence type="predicted"/>
<reference evidence="1 2" key="1">
    <citation type="submission" date="2019-07" db="EMBL/GenBank/DDBJ databases">
        <title>De Novo Assembly of kiwifruit Actinidia rufa.</title>
        <authorList>
            <person name="Sugita-Konishi S."/>
            <person name="Sato K."/>
            <person name="Mori E."/>
            <person name="Abe Y."/>
            <person name="Kisaki G."/>
            <person name="Hamano K."/>
            <person name="Suezawa K."/>
            <person name="Otani M."/>
            <person name="Fukuda T."/>
            <person name="Manabe T."/>
            <person name="Gomi K."/>
            <person name="Tabuchi M."/>
            <person name="Akimitsu K."/>
            <person name="Kataoka I."/>
        </authorList>
    </citation>
    <scope>NUCLEOTIDE SEQUENCE [LARGE SCALE GENOMIC DNA]</scope>
    <source>
        <strain evidence="2">cv. Fuchu</strain>
    </source>
</reference>
<name>A0A7J0H9H6_9ERIC</name>
<organism evidence="1 2">
    <name type="scientific">Actinidia rufa</name>
    <dbReference type="NCBI Taxonomy" id="165716"/>
    <lineage>
        <taxon>Eukaryota</taxon>
        <taxon>Viridiplantae</taxon>
        <taxon>Streptophyta</taxon>
        <taxon>Embryophyta</taxon>
        <taxon>Tracheophyta</taxon>
        <taxon>Spermatophyta</taxon>
        <taxon>Magnoliopsida</taxon>
        <taxon>eudicotyledons</taxon>
        <taxon>Gunneridae</taxon>
        <taxon>Pentapetalae</taxon>
        <taxon>asterids</taxon>
        <taxon>Ericales</taxon>
        <taxon>Actinidiaceae</taxon>
        <taxon>Actinidia</taxon>
    </lineage>
</organism>
<protein>
    <submittedName>
        <fullName evidence="1">Uncharacterized protein</fullName>
    </submittedName>
</protein>
<comment type="caution">
    <text evidence="1">The sequence shown here is derived from an EMBL/GenBank/DDBJ whole genome shotgun (WGS) entry which is preliminary data.</text>
</comment>
<evidence type="ECO:0000313" key="2">
    <source>
        <dbReference type="Proteomes" id="UP000585474"/>
    </source>
</evidence>
<keyword evidence="2" id="KW-1185">Reference proteome</keyword>
<dbReference type="Proteomes" id="UP000585474">
    <property type="component" value="Unassembled WGS sequence"/>
</dbReference>
<dbReference type="EMBL" id="BJWL01000028">
    <property type="protein sequence ID" value="GFZ19773.1"/>
    <property type="molecule type" value="Genomic_DNA"/>
</dbReference>
<gene>
    <name evidence="1" type="ORF">Acr_28g0004780</name>
</gene>
<evidence type="ECO:0000313" key="1">
    <source>
        <dbReference type="EMBL" id="GFZ19773.1"/>
    </source>
</evidence>